<name>A0A2A4IBR5_9SPHN</name>
<evidence type="ECO:0000256" key="1">
    <source>
        <dbReference type="SAM" id="Phobius"/>
    </source>
</evidence>
<feature type="transmembrane region" description="Helical" evidence="1">
    <location>
        <begin position="6"/>
        <end position="32"/>
    </location>
</feature>
<organism evidence="2 3">
    <name type="scientific">Sphingomonas adhaesiva</name>
    <dbReference type="NCBI Taxonomy" id="28212"/>
    <lineage>
        <taxon>Bacteria</taxon>
        <taxon>Pseudomonadati</taxon>
        <taxon>Pseudomonadota</taxon>
        <taxon>Alphaproteobacteria</taxon>
        <taxon>Sphingomonadales</taxon>
        <taxon>Sphingomonadaceae</taxon>
        <taxon>Sphingomonas</taxon>
    </lineage>
</organism>
<keyword evidence="3" id="KW-1185">Reference proteome</keyword>
<keyword evidence="1" id="KW-0812">Transmembrane</keyword>
<comment type="caution">
    <text evidence="2">The sequence shown here is derived from an EMBL/GenBank/DDBJ whole genome shotgun (WGS) entry which is preliminary data.</text>
</comment>
<reference evidence="2 3" key="1">
    <citation type="submission" date="2017-09" db="EMBL/GenBank/DDBJ databases">
        <title>Sphingomonas adhaesiva DSM 7418, whole genome shotgun sequence.</title>
        <authorList>
            <person name="Feng G."/>
            <person name="Zhu H."/>
        </authorList>
    </citation>
    <scope>NUCLEOTIDE SEQUENCE [LARGE SCALE GENOMIC DNA]</scope>
    <source>
        <strain evidence="2 3">DSM 7418</strain>
    </source>
</reference>
<accession>A0A2A4IBR5</accession>
<dbReference type="EMBL" id="NWVC01000001">
    <property type="protein sequence ID" value="PCG15578.1"/>
    <property type="molecule type" value="Genomic_DNA"/>
</dbReference>
<proteinExistence type="predicted"/>
<evidence type="ECO:0008006" key="4">
    <source>
        <dbReference type="Google" id="ProtNLM"/>
    </source>
</evidence>
<gene>
    <name evidence="2" type="ORF">COA07_00855</name>
</gene>
<protein>
    <recommendedName>
        <fullName evidence="4">Phage shock protein B</fullName>
    </recommendedName>
</protein>
<keyword evidence="1" id="KW-0472">Membrane</keyword>
<dbReference type="RefSeq" id="WP_066710782.1">
    <property type="nucleotide sequence ID" value="NZ_JBHIWA010000019.1"/>
</dbReference>
<keyword evidence="1" id="KW-1133">Transmembrane helix</keyword>
<evidence type="ECO:0000313" key="3">
    <source>
        <dbReference type="Proteomes" id="UP000218323"/>
    </source>
</evidence>
<dbReference type="AlphaFoldDB" id="A0A2A4IBR5"/>
<sequence length="95" mass="10723">MNVDHLNGFTIFMLAFVVIGLPVILGVGSEMFKRWLVHKERMASALTAATAEKAAQYAAQTERLEARVRVLERIATDSGTDLHRQIEQLRDDRLN</sequence>
<dbReference type="Proteomes" id="UP000218323">
    <property type="component" value="Unassembled WGS sequence"/>
</dbReference>
<evidence type="ECO:0000313" key="2">
    <source>
        <dbReference type="EMBL" id="PCG15578.1"/>
    </source>
</evidence>